<feature type="transmembrane region" description="Helical" evidence="9">
    <location>
        <begin position="176"/>
        <end position="195"/>
    </location>
</feature>
<organism evidence="12 13">
    <name type="scientific">Kaistia terrae</name>
    <dbReference type="NCBI Taxonomy" id="537017"/>
    <lineage>
        <taxon>Bacteria</taxon>
        <taxon>Pseudomonadati</taxon>
        <taxon>Pseudomonadota</taxon>
        <taxon>Alphaproteobacteria</taxon>
        <taxon>Hyphomicrobiales</taxon>
        <taxon>Kaistiaceae</taxon>
        <taxon>Kaistia</taxon>
    </lineage>
</organism>
<evidence type="ECO:0000259" key="10">
    <source>
        <dbReference type="Pfam" id="PF04234"/>
    </source>
</evidence>
<feature type="domain" description="CopC" evidence="10">
    <location>
        <begin position="31"/>
        <end position="122"/>
    </location>
</feature>
<keyword evidence="5" id="KW-0732">Signal</keyword>
<feature type="domain" description="Copper resistance protein D" evidence="11">
    <location>
        <begin position="314"/>
        <end position="413"/>
    </location>
</feature>
<evidence type="ECO:0000313" key="12">
    <source>
        <dbReference type="EMBL" id="MFC5518454.1"/>
    </source>
</evidence>
<keyword evidence="3 9" id="KW-0812">Transmembrane</keyword>
<evidence type="ECO:0000256" key="1">
    <source>
        <dbReference type="ARBA" id="ARBA00004651"/>
    </source>
</evidence>
<comment type="subcellular location">
    <subcellularLocation>
        <location evidence="1">Cell membrane</location>
        <topology evidence="1">Multi-pass membrane protein</topology>
    </subcellularLocation>
</comment>
<evidence type="ECO:0000256" key="5">
    <source>
        <dbReference type="ARBA" id="ARBA00022729"/>
    </source>
</evidence>
<accession>A0ABW0Q772</accession>
<evidence type="ECO:0000256" key="8">
    <source>
        <dbReference type="ARBA" id="ARBA00023136"/>
    </source>
</evidence>
<evidence type="ECO:0000259" key="11">
    <source>
        <dbReference type="Pfam" id="PF05425"/>
    </source>
</evidence>
<sequence>MSAISDGVKRTIVAALVLVAVLLAAGDAFAHASLIRSSPADGAVLATAPSSFALTFSEPTSPLSLKLVGPDGSARVLDKSVLRDATIDIVAPTGLDKGSYVLSWRVVSEDGHPVGGSAVFSIGAPSARPSTTAIELIDWPIRSGIWLAKIITYAALFIGIGGVFFQSWIGDRSASVGRLCTGLIIAGLAAVSLSVGFQGLDALGLGLANIARPTVWSVGFSTSLGNLASLAIAAMVTALVAMLSRGRIARPLSLIALALVGIALASSGHASAAQPQWLTRPAVFLHGVGIAFWAGALVPLASALASRPSESTNVLRRFSKLAPWFVLPLIAAGVLLAFVQVRALDALWTTAYGNILVVKLALLVPLFALAVVNRLWLTKPAQGGEARATMRLRRSVGFELVLIVLIFAIAGLWRFTPPPRALAEAAAVPAVLHIHSDKAMADLEITPGKAGPVRASIAIMTGDFGPLDAKAVTLVLSNPDVGIEAIRRPAQISADGVWSVEGLNLPVPGIWKARIDILISDFELVKLEDKIELRP</sequence>
<dbReference type="SUPFAM" id="SSF81296">
    <property type="entry name" value="E set domains"/>
    <property type="match status" value="1"/>
</dbReference>
<dbReference type="InterPro" id="IPR032694">
    <property type="entry name" value="CopC/D"/>
</dbReference>
<keyword evidence="2" id="KW-1003">Cell membrane</keyword>
<feature type="transmembrane region" description="Helical" evidence="9">
    <location>
        <begin position="351"/>
        <end position="376"/>
    </location>
</feature>
<feature type="transmembrane region" description="Helical" evidence="9">
    <location>
        <begin position="321"/>
        <end position="339"/>
    </location>
</feature>
<dbReference type="PANTHER" id="PTHR34820">
    <property type="entry name" value="INNER MEMBRANE PROTEIN YEBZ"/>
    <property type="match status" value="1"/>
</dbReference>
<keyword evidence="8 9" id="KW-0472">Membrane</keyword>
<evidence type="ECO:0000256" key="7">
    <source>
        <dbReference type="ARBA" id="ARBA00023008"/>
    </source>
</evidence>
<feature type="transmembrane region" description="Helical" evidence="9">
    <location>
        <begin position="252"/>
        <end position="270"/>
    </location>
</feature>
<dbReference type="Pfam" id="PF04234">
    <property type="entry name" value="CopC"/>
    <property type="match status" value="1"/>
</dbReference>
<comment type="caution">
    <text evidence="12">The sequence shown here is derived from an EMBL/GenBank/DDBJ whole genome shotgun (WGS) entry which is preliminary data.</text>
</comment>
<evidence type="ECO:0000256" key="6">
    <source>
        <dbReference type="ARBA" id="ARBA00022989"/>
    </source>
</evidence>
<dbReference type="InterPro" id="IPR008457">
    <property type="entry name" value="Cu-R_CopD_dom"/>
</dbReference>
<feature type="transmembrane region" description="Helical" evidence="9">
    <location>
        <begin position="282"/>
        <end position="301"/>
    </location>
</feature>
<feature type="transmembrane region" description="Helical" evidence="9">
    <location>
        <begin position="215"/>
        <end position="240"/>
    </location>
</feature>
<dbReference type="PANTHER" id="PTHR34820:SF4">
    <property type="entry name" value="INNER MEMBRANE PROTEIN YEBZ"/>
    <property type="match status" value="1"/>
</dbReference>
<name>A0ABW0Q772_9HYPH</name>
<dbReference type="EMBL" id="JBHSML010000013">
    <property type="protein sequence ID" value="MFC5518454.1"/>
    <property type="molecule type" value="Genomic_DNA"/>
</dbReference>
<evidence type="ECO:0000256" key="3">
    <source>
        <dbReference type="ARBA" id="ARBA00022692"/>
    </source>
</evidence>
<evidence type="ECO:0000313" key="13">
    <source>
        <dbReference type="Proteomes" id="UP001596150"/>
    </source>
</evidence>
<evidence type="ECO:0000256" key="2">
    <source>
        <dbReference type="ARBA" id="ARBA00022475"/>
    </source>
</evidence>
<dbReference type="InterPro" id="IPR007348">
    <property type="entry name" value="CopC_dom"/>
</dbReference>
<dbReference type="Proteomes" id="UP001596150">
    <property type="component" value="Unassembled WGS sequence"/>
</dbReference>
<evidence type="ECO:0000256" key="9">
    <source>
        <dbReference type="SAM" id="Phobius"/>
    </source>
</evidence>
<keyword evidence="4" id="KW-0479">Metal-binding</keyword>
<feature type="transmembrane region" description="Helical" evidence="9">
    <location>
        <begin position="396"/>
        <end position="415"/>
    </location>
</feature>
<keyword evidence="6 9" id="KW-1133">Transmembrane helix</keyword>
<feature type="transmembrane region" description="Helical" evidence="9">
    <location>
        <begin position="145"/>
        <end position="164"/>
    </location>
</feature>
<evidence type="ECO:0000256" key="4">
    <source>
        <dbReference type="ARBA" id="ARBA00022723"/>
    </source>
</evidence>
<dbReference type="Pfam" id="PF05425">
    <property type="entry name" value="CopD"/>
    <property type="match status" value="1"/>
</dbReference>
<proteinExistence type="predicted"/>
<gene>
    <name evidence="12" type="ORF">ACFPP9_21950</name>
</gene>
<reference evidence="13" key="1">
    <citation type="journal article" date="2019" name="Int. J. Syst. Evol. Microbiol.">
        <title>The Global Catalogue of Microorganisms (GCM) 10K type strain sequencing project: providing services to taxonomists for standard genome sequencing and annotation.</title>
        <authorList>
            <consortium name="The Broad Institute Genomics Platform"/>
            <consortium name="The Broad Institute Genome Sequencing Center for Infectious Disease"/>
            <person name="Wu L."/>
            <person name="Ma J."/>
        </authorList>
    </citation>
    <scope>NUCLEOTIDE SEQUENCE [LARGE SCALE GENOMIC DNA]</scope>
    <source>
        <strain evidence="13">KACC 12633</strain>
    </source>
</reference>
<dbReference type="RefSeq" id="WP_266343392.1">
    <property type="nucleotide sequence ID" value="NZ_JAPKNH010000003.1"/>
</dbReference>
<protein>
    <submittedName>
        <fullName evidence="12">Copper resistance CopC/CopD family protein</fullName>
    </submittedName>
</protein>
<keyword evidence="13" id="KW-1185">Reference proteome</keyword>
<keyword evidence="7" id="KW-0186">Copper</keyword>
<dbReference type="InterPro" id="IPR014756">
    <property type="entry name" value="Ig_E-set"/>
</dbReference>
<dbReference type="InterPro" id="IPR014755">
    <property type="entry name" value="Cu-Rt/internalin_Ig-like"/>
</dbReference>
<dbReference type="Gene3D" id="2.60.40.1220">
    <property type="match status" value="1"/>
</dbReference>